<dbReference type="Ensembl" id="ENSCINT00000004232.3">
    <property type="protein sequence ID" value="ENSCINP00000004232.3"/>
    <property type="gene ID" value="ENSCING00000002088.3"/>
</dbReference>
<feature type="domain" description="PI3K/PI4K catalytic" evidence="11">
    <location>
        <begin position="148"/>
        <end position="479"/>
    </location>
</feature>
<evidence type="ECO:0000256" key="3">
    <source>
        <dbReference type="ARBA" id="ARBA00022475"/>
    </source>
</evidence>
<dbReference type="InParanoid" id="F7AAA7"/>
<proteinExistence type="inferred from homology"/>
<evidence type="ECO:0000313" key="12">
    <source>
        <dbReference type="Ensembl" id="ENSCINP00000004232.3"/>
    </source>
</evidence>
<accession>F7AAA7</accession>
<keyword evidence="4 9" id="KW-0808">Transferase</keyword>
<evidence type="ECO:0000256" key="4">
    <source>
        <dbReference type="ARBA" id="ARBA00022679"/>
    </source>
</evidence>
<dbReference type="EC" id="2.7.1.67" evidence="9"/>
<dbReference type="InterPro" id="IPR000403">
    <property type="entry name" value="PI3/4_kinase_cat_dom"/>
</dbReference>
<dbReference type="GO" id="GO:0005768">
    <property type="term" value="C:endosome"/>
    <property type="evidence" value="ECO:0000318"/>
    <property type="project" value="GO_Central"/>
</dbReference>
<sequence>MESNSEVVNGIHDEFTDLSKTRSGIEAVEDITVEANIHIEKISLQADQQSEDVTEALKQNVYAKVNKPVKQKAAKPQVTFPDEDIIHEEPTYPNQPFAPRLPPPRSPSGENQPLLSKNRLDAEFINDFPDDSVFQTLVRNAETAIDRGVYPVRIAQGSSGSYFVKDVDQKTIGVFKPKNEEPYGQLNPKWTKWMHKTCCPCCFGRGCLIPNQGYLSEAGASIIDSKLGLSIVPKTKVVHLASETFNYNPIDRAKTKTKKYTSEHFPKFGKKFHRIGLPPKVGSMQTYVEGYKDAEFWLRKFEADPLQAHTSREYQLQFERLVVLDYIIRNTDRGNDNWLIRYDKPDIDDENDAPETEWSMVTRPIVKIAAIDNGLAFPYKHPDSWRAYPYHWTWLPEARIPFSQETKDLVLDKLSDMHFVESLTTELHELFSQDKGFDRSLFDRQMAVMRGQILNLCKGMNGGNTPEEIVNMRPVVIEKTRELSLGGRLRTMTEHFSQRIQDRKPFFSW</sequence>
<dbReference type="FunCoup" id="F7AAA7">
    <property type="interactions" value="310"/>
</dbReference>
<dbReference type="GO" id="GO:0046854">
    <property type="term" value="P:phosphatidylinositol phosphate biosynthetic process"/>
    <property type="evidence" value="ECO:0000318"/>
    <property type="project" value="GO_Central"/>
</dbReference>
<dbReference type="HOGENOM" id="CLU_032516_1_0_1"/>
<dbReference type="GO" id="GO:0004430">
    <property type="term" value="F:1-phosphatidylinositol 4-kinase activity"/>
    <property type="evidence" value="ECO:0000318"/>
    <property type="project" value="GO_Central"/>
</dbReference>
<reference evidence="12" key="2">
    <citation type="journal article" date="2008" name="Genome Biol.">
        <title>Improved genome assembly and evidence-based global gene model set for the chordate Ciona intestinalis: new insight into intron and operon populations.</title>
        <authorList>
            <person name="Satou Y."/>
            <person name="Mineta K."/>
            <person name="Ogasawara M."/>
            <person name="Sasakura Y."/>
            <person name="Shoguchi E."/>
            <person name="Ueno K."/>
            <person name="Yamada L."/>
            <person name="Matsumoto J."/>
            <person name="Wasserscheid J."/>
            <person name="Dewar K."/>
            <person name="Wiley G.B."/>
            <person name="Macmil S.L."/>
            <person name="Roe B.A."/>
            <person name="Zeller R.W."/>
            <person name="Hastings K.E."/>
            <person name="Lemaire P."/>
            <person name="Lindquist E."/>
            <person name="Endo T."/>
            <person name="Hotta K."/>
            <person name="Inaba K."/>
        </authorList>
    </citation>
    <scope>NUCLEOTIDE SEQUENCE [LARGE SCALE GENOMIC DNA]</scope>
    <source>
        <strain evidence="12">wild type</strain>
    </source>
</reference>
<evidence type="ECO:0000256" key="7">
    <source>
        <dbReference type="ARBA" id="ARBA00022840"/>
    </source>
</evidence>
<protein>
    <recommendedName>
        <fullName evidence="9">Phosphatidylinositol 4-kinase type 2</fullName>
        <ecNumber evidence="9">2.7.1.67</ecNumber>
    </recommendedName>
</protein>
<organism evidence="12 13">
    <name type="scientific">Ciona intestinalis</name>
    <name type="common">Transparent sea squirt</name>
    <name type="synonym">Ascidia intestinalis</name>
    <dbReference type="NCBI Taxonomy" id="7719"/>
    <lineage>
        <taxon>Eukaryota</taxon>
        <taxon>Metazoa</taxon>
        <taxon>Chordata</taxon>
        <taxon>Tunicata</taxon>
        <taxon>Ascidiacea</taxon>
        <taxon>Phlebobranchia</taxon>
        <taxon>Cionidae</taxon>
        <taxon>Ciona</taxon>
    </lineage>
</organism>
<dbReference type="PANTHER" id="PTHR12865">
    <property type="entry name" value="PHOSPHATIDYLINOSITOL 4-KINASE TYPE-II"/>
    <property type="match status" value="1"/>
</dbReference>
<dbReference type="GO" id="GO:0005524">
    <property type="term" value="F:ATP binding"/>
    <property type="evidence" value="ECO:0007669"/>
    <property type="project" value="UniProtKB-UniRule"/>
</dbReference>
<evidence type="ECO:0000256" key="9">
    <source>
        <dbReference type="RuleBase" id="RU367084"/>
    </source>
</evidence>
<keyword evidence="13" id="KW-1185">Reference proteome</keyword>
<comment type="similarity">
    <text evidence="2 9">Belongs to the PI3/PI4-kinase family. Type II PI4K subfamily.</text>
</comment>
<feature type="region of interest" description="Disordered" evidence="10">
    <location>
        <begin position="87"/>
        <end position="114"/>
    </location>
</feature>
<comment type="subcellular location">
    <subcellularLocation>
        <location evidence="1">Cell membrane</location>
    </subcellularLocation>
    <subcellularLocation>
        <location evidence="9">Membrane</location>
        <topology evidence="9">Peripheral membrane protein</topology>
    </subcellularLocation>
</comment>
<name>F7AAA7_CIOIN</name>
<evidence type="ECO:0000256" key="1">
    <source>
        <dbReference type="ARBA" id="ARBA00004236"/>
    </source>
</evidence>
<dbReference type="PANTHER" id="PTHR12865:SF1">
    <property type="entry name" value="PHOSPHATIDYLINOSITOL 4-KINASE TYPE 2"/>
    <property type="match status" value="1"/>
</dbReference>
<comment type="catalytic activity">
    <reaction evidence="9">
        <text>a 1,2-diacyl-sn-glycero-3-phospho-(1D-myo-inositol) + ATP = a 1,2-diacyl-sn-glycero-3-phospho-(1D-myo-inositol 4-phosphate) + ADP + H(+)</text>
        <dbReference type="Rhea" id="RHEA:19877"/>
        <dbReference type="ChEBI" id="CHEBI:15378"/>
        <dbReference type="ChEBI" id="CHEBI:30616"/>
        <dbReference type="ChEBI" id="CHEBI:57880"/>
        <dbReference type="ChEBI" id="CHEBI:58178"/>
        <dbReference type="ChEBI" id="CHEBI:456216"/>
        <dbReference type="EC" id="2.7.1.67"/>
    </reaction>
</comment>
<dbReference type="GO" id="GO:0007030">
    <property type="term" value="P:Golgi organization"/>
    <property type="evidence" value="ECO:0000318"/>
    <property type="project" value="GO_Central"/>
</dbReference>
<keyword evidence="6 9" id="KW-0418">Kinase</keyword>
<reference evidence="12" key="4">
    <citation type="submission" date="2025-09" db="UniProtKB">
        <authorList>
            <consortium name="Ensembl"/>
        </authorList>
    </citation>
    <scope>IDENTIFICATION</scope>
</reference>
<reference evidence="12" key="3">
    <citation type="submission" date="2025-08" db="UniProtKB">
        <authorList>
            <consortium name="Ensembl"/>
        </authorList>
    </citation>
    <scope>IDENTIFICATION</scope>
</reference>
<evidence type="ECO:0000256" key="8">
    <source>
        <dbReference type="ARBA" id="ARBA00023136"/>
    </source>
</evidence>
<dbReference type="AlphaFoldDB" id="F7AAA7"/>
<dbReference type="InterPro" id="IPR039756">
    <property type="entry name" value="Lsb6/PI4K2"/>
</dbReference>
<evidence type="ECO:0000259" key="11">
    <source>
        <dbReference type="PROSITE" id="PS50290"/>
    </source>
</evidence>
<keyword evidence="5 9" id="KW-0547">Nucleotide-binding</keyword>
<dbReference type="GeneTree" id="ENSGT00390000010434"/>
<dbReference type="PROSITE" id="PS50290">
    <property type="entry name" value="PI3_4_KINASE_3"/>
    <property type="match status" value="1"/>
</dbReference>
<evidence type="ECO:0000256" key="5">
    <source>
        <dbReference type="ARBA" id="ARBA00022741"/>
    </source>
</evidence>
<evidence type="ECO:0000256" key="6">
    <source>
        <dbReference type="ARBA" id="ARBA00022777"/>
    </source>
</evidence>
<keyword evidence="3" id="KW-1003">Cell membrane</keyword>
<evidence type="ECO:0000313" key="13">
    <source>
        <dbReference type="Proteomes" id="UP000008144"/>
    </source>
</evidence>
<dbReference type="GO" id="GO:0005886">
    <property type="term" value="C:plasma membrane"/>
    <property type="evidence" value="ECO:0000318"/>
    <property type="project" value="GO_Central"/>
</dbReference>
<dbReference type="Proteomes" id="UP000008144">
    <property type="component" value="Chromosome 8"/>
</dbReference>
<dbReference type="EMBL" id="EAAA01002639">
    <property type="status" value="NOT_ANNOTATED_CDS"/>
    <property type="molecule type" value="Genomic_DNA"/>
</dbReference>
<keyword evidence="7 9" id="KW-0067">ATP-binding</keyword>
<dbReference type="GO" id="GO:0005802">
    <property type="term" value="C:trans-Golgi network"/>
    <property type="evidence" value="ECO:0000318"/>
    <property type="project" value="GO_Central"/>
</dbReference>
<keyword evidence="8 9" id="KW-0472">Membrane</keyword>
<dbReference type="OMA" id="ATERCIF"/>
<dbReference type="Pfam" id="PF00454">
    <property type="entry name" value="PI3_PI4_kinase"/>
    <property type="match status" value="1"/>
</dbReference>
<reference evidence="13" key="1">
    <citation type="journal article" date="2002" name="Science">
        <title>The draft genome of Ciona intestinalis: insights into chordate and vertebrate origins.</title>
        <authorList>
            <person name="Dehal P."/>
            <person name="Satou Y."/>
            <person name="Campbell R.K."/>
            <person name="Chapman J."/>
            <person name="Degnan B."/>
            <person name="De Tomaso A."/>
            <person name="Davidson B."/>
            <person name="Di Gregorio A."/>
            <person name="Gelpke M."/>
            <person name="Goodstein D.M."/>
            <person name="Harafuji N."/>
            <person name="Hastings K.E."/>
            <person name="Ho I."/>
            <person name="Hotta K."/>
            <person name="Huang W."/>
            <person name="Kawashima T."/>
            <person name="Lemaire P."/>
            <person name="Martinez D."/>
            <person name="Meinertzhagen I.A."/>
            <person name="Necula S."/>
            <person name="Nonaka M."/>
            <person name="Putnam N."/>
            <person name="Rash S."/>
            <person name="Saiga H."/>
            <person name="Satake M."/>
            <person name="Terry A."/>
            <person name="Yamada L."/>
            <person name="Wang H.G."/>
            <person name="Awazu S."/>
            <person name="Azumi K."/>
            <person name="Boore J."/>
            <person name="Branno M."/>
            <person name="Chin-Bow S."/>
            <person name="DeSantis R."/>
            <person name="Doyle S."/>
            <person name="Francino P."/>
            <person name="Keys D.N."/>
            <person name="Haga S."/>
            <person name="Hayashi H."/>
            <person name="Hino K."/>
            <person name="Imai K.S."/>
            <person name="Inaba K."/>
            <person name="Kano S."/>
            <person name="Kobayashi K."/>
            <person name="Kobayashi M."/>
            <person name="Lee B.I."/>
            <person name="Makabe K.W."/>
            <person name="Manohar C."/>
            <person name="Matassi G."/>
            <person name="Medina M."/>
            <person name="Mochizuki Y."/>
            <person name="Mount S."/>
            <person name="Morishita T."/>
            <person name="Miura S."/>
            <person name="Nakayama A."/>
            <person name="Nishizaka S."/>
            <person name="Nomoto H."/>
            <person name="Ohta F."/>
            <person name="Oishi K."/>
            <person name="Rigoutsos I."/>
            <person name="Sano M."/>
            <person name="Sasaki A."/>
            <person name="Sasakura Y."/>
            <person name="Shoguchi E."/>
            <person name="Shin-i T."/>
            <person name="Spagnuolo A."/>
            <person name="Stainier D."/>
            <person name="Suzuki M.M."/>
            <person name="Tassy O."/>
            <person name="Takatori N."/>
            <person name="Tokuoka M."/>
            <person name="Yagi K."/>
            <person name="Yoshizaki F."/>
            <person name="Wada S."/>
            <person name="Zhang C."/>
            <person name="Hyatt P.D."/>
            <person name="Larimer F."/>
            <person name="Detter C."/>
            <person name="Doggett N."/>
            <person name="Glavina T."/>
            <person name="Hawkins T."/>
            <person name="Richardson P."/>
            <person name="Lucas S."/>
            <person name="Kohara Y."/>
            <person name="Levine M."/>
            <person name="Satoh N."/>
            <person name="Rokhsar D.S."/>
        </authorList>
    </citation>
    <scope>NUCLEOTIDE SEQUENCE [LARGE SCALE GENOMIC DNA]</scope>
</reference>
<evidence type="ECO:0000256" key="10">
    <source>
        <dbReference type="SAM" id="MobiDB-lite"/>
    </source>
</evidence>
<dbReference type="GO" id="GO:0007032">
    <property type="term" value="P:endosome organization"/>
    <property type="evidence" value="ECO:0000318"/>
    <property type="project" value="GO_Central"/>
</dbReference>
<dbReference type="STRING" id="7719.ENSCINP00000004232"/>
<evidence type="ECO:0000256" key="2">
    <source>
        <dbReference type="ARBA" id="ARBA00008941"/>
    </source>
</evidence>